<accession>A0A151MPE8</accession>
<keyword evidence="3" id="KW-1185">Reference proteome</keyword>
<gene>
    <name evidence="2" type="ORF">Y1Q_0010390</name>
</gene>
<dbReference type="EMBL" id="AKHW03005510">
    <property type="protein sequence ID" value="KYO26417.1"/>
    <property type="molecule type" value="Genomic_DNA"/>
</dbReference>
<evidence type="ECO:0000313" key="2">
    <source>
        <dbReference type="EMBL" id="KYO26417.1"/>
    </source>
</evidence>
<reference evidence="2 3" key="1">
    <citation type="journal article" date="2012" name="Genome Biol.">
        <title>Sequencing three crocodilian genomes to illuminate the evolution of archosaurs and amniotes.</title>
        <authorList>
            <person name="St John J.A."/>
            <person name="Braun E.L."/>
            <person name="Isberg S.R."/>
            <person name="Miles L.G."/>
            <person name="Chong A.Y."/>
            <person name="Gongora J."/>
            <person name="Dalzell P."/>
            <person name="Moran C."/>
            <person name="Bed'hom B."/>
            <person name="Abzhanov A."/>
            <person name="Burgess S.C."/>
            <person name="Cooksey A.M."/>
            <person name="Castoe T.A."/>
            <person name="Crawford N.G."/>
            <person name="Densmore L.D."/>
            <person name="Drew J.C."/>
            <person name="Edwards S.V."/>
            <person name="Faircloth B.C."/>
            <person name="Fujita M.K."/>
            <person name="Greenwold M.J."/>
            <person name="Hoffmann F.G."/>
            <person name="Howard J.M."/>
            <person name="Iguchi T."/>
            <person name="Janes D.E."/>
            <person name="Khan S.Y."/>
            <person name="Kohno S."/>
            <person name="de Koning A.J."/>
            <person name="Lance S.L."/>
            <person name="McCarthy F.M."/>
            <person name="McCormack J.E."/>
            <person name="Merchant M.E."/>
            <person name="Peterson D.G."/>
            <person name="Pollock D.D."/>
            <person name="Pourmand N."/>
            <person name="Raney B.J."/>
            <person name="Roessler K.A."/>
            <person name="Sanford J.R."/>
            <person name="Sawyer R.H."/>
            <person name="Schmidt C.J."/>
            <person name="Triplett E.W."/>
            <person name="Tuberville T.D."/>
            <person name="Venegas-Anaya M."/>
            <person name="Howard J.T."/>
            <person name="Jarvis E.D."/>
            <person name="Guillette L.J.Jr."/>
            <person name="Glenn T.C."/>
            <person name="Green R.E."/>
            <person name="Ray D.A."/>
        </authorList>
    </citation>
    <scope>NUCLEOTIDE SEQUENCE [LARGE SCALE GENOMIC DNA]</scope>
    <source>
        <strain evidence="2">KSC_2009_1</strain>
    </source>
</reference>
<comment type="caution">
    <text evidence="2">The sequence shown here is derived from an EMBL/GenBank/DDBJ whole genome shotgun (WGS) entry which is preliminary data.</text>
</comment>
<feature type="region of interest" description="Disordered" evidence="1">
    <location>
        <begin position="15"/>
        <end position="35"/>
    </location>
</feature>
<evidence type="ECO:0000313" key="3">
    <source>
        <dbReference type="Proteomes" id="UP000050525"/>
    </source>
</evidence>
<name>A0A151MPE8_ALLMI</name>
<sequence length="118" mass="13377">MNYCLLGVADSVQRRDQNSTQVHNNHKKEGGTGGEELELKCSLIPEQRLAPGQIPISYADYKMRRFIRYNTTCDTYLLSYLFGKINGANTSRKLKTCITEHYSTTKSHEQSFLTAIAP</sequence>
<organism evidence="2 3">
    <name type="scientific">Alligator mississippiensis</name>
    <name type="common">American alligator</name>
    <dbReference type="NCBI Taxonomy" id="8496"/>
    <lineage>
        <taxon>Eukaryota</taxon>
        <taxon>Metazoa</taxon>
        <taxon>Chordata</taxon>
        <taxon>Craniata</taxon>
        <taxon>Vertebrata</taxon>
        <taxon>Euteleostomi</taxon>
        <taxon>Archelosauria</taxon>
        <taxon>Archosauria</taxon>
        <taxon>Crocodylia</taxon>
        <taxon>Alligatoridae</taxon>
        <taxon>Alligatorinae</taxon>
        <taxon>Alligator</taxon>
    </lineage>
</organism>
<evidence type="ECO:0000256" key="1">
    <source>
        <dbReference type="SAM" id="MobiDB-lite"/>
    </source>
</evidence>
<proteinExistence type="predicted"/>
<dbReference type="AlphaFoldDB" id="A0A151MPE8"/>
<protein>
    <submittedName>
        <fullName evidence="2">Uncharacterized protein</fullName>
    </submittedName>
</protein>
<dbReference type="Proteomes" id="UP000050525">
    <property type="component" value="Unassembled WGS sequence"/>
</dbReference>